<dbReference type="InterPro" id="IPR001841">
    <property type="entry name" value="Znf_RING"/>
</dbReference>
<feature type="domain" description="JmjC" evidence="10">
    <location>
        <begin position="808"/>
        <end position="1108"/>
    </location>
</feature>
<dbReference type="InterPro" id="IPR045109">
    <property type="entry name" value="LSDs-like"/>
</dbReference>
<dbReference type="GO" id="GO:0000118">
    <property type="term" value="C:histone deacetylase complex"/>
    <property type="evidence" value="ECO:0007669"/>
    <property type="project" value="TreeGrafter"/>
</dbReference>
<keyword evidence="3" id="KW-0479">Metal-binding</keyword>
<dbReference type="Proteomes" id="UP001324115">
    <property type="component" value="Unassembled WGS sequence"/>
</dbReference>
<feature type="compositionally biased region" description="Basic and acidic residues" evidence="8">
    <location>
        <begin position="144"/>
        <end position="181"/>
    </location>
</feature>
<feature type="compositionally biased region" description="Basic and acidic residues" evidence="8">
    <location>
        <begin position="50"/>
        <end position="74"/>
    </location>
</feature>
<evidence type="ECO:0000256" key="1">
    <source>
        <dbReference type="ARBA" id="ARBA00004123"/>
    </source>
</evidence>
<comment type="subcellular location">
    <subcellularLocation>
        <location evidence="1">Nucleus</location>
    </subcellularLocation>
</comment>
<dbReference type="GO" id="GO:0032454">
    <property type="term" value="F:histone H3K9 demethylase activity"/>
    <property type="evidence" value="ECO:0007669"/>
    <property type="project" value="InterPro"/>
</dbReference>
<keyword evidence="5" id="KW-0804">Transcription</keyword>
<dbReference type="AlphaFoldDB" id="A0AAN7FIS3"/>
<reference evidence="11 12" key="1">
    <citation type="journal article" date="2023" name="G3 (Bethesda)">
        <title>A haplotype-resolved chromosome-scale genome for Quercus rubra L. provides insights into the genetics of adaptive traits for red oak species.</title>
        <authorList>
            <person name="Kapoor B."/>
            <person name="Jenkins J."/>
            <person name="Schmutz J."/>
            <person name="Zhebentyayeva T."/>
            <person name="Kuelheim C."/>
            <person name="Coggeshall M."/>
            <person name="Heim C."/>
            <person name="Lasky J.R."/>
            <person name="Leites L."/>
            <person name="Islam-Faridi N."/>
            <person name="Romero-Severson J."/>
            <person name="DeLeo V.L."/>
            <person name="Lucas S.M."/>
            <person name="Lazic D."/>
            <person name="Gailing O."/>
            <person name="Carlson J."/>
            <person name="Staton M."/>
        </authorList>
    </citation>
    <scope>NUCLEOTIDE SEQUENCE [LARGE SCALE GENOMIC DNA]</scope>
    <source>
        <strain evidence="11">Pseudo-F2</strain>
    </source>
</reference>
<evidence type="ECO:0000256" key="6">
    <source>
        <dbReference type="ARBA" id="ARBA00023242"/>
    </source>
</evidence>
<dbReference type="PROSITE" id="PS50089">
    <property type="entry name" value="ZF_RING_2"/>
    <property type="match status" value="1"/>
</dbReference>
<dbReference type="Gene3D" id="2.60.120.650">
    <property type="entry name" value="Cupin"/>
    <property type="match status" value="1"/>
</dbReference>
<protein>
    <submittedName>
        <fullName evidence="11">Uncharacterized protein</fullName>
    </submittedName>
</protein>
<organism evidence="11 12">
    <name type="scientific">Quercus rubra</name>
    <name type="common">Northern red oak</name>
    <name type="synonym">Quercus borealis</name>
    <dbReference type="NCBI Taxonomy" id="3512"/>
    <lineage>
        <taxon>Eukaryota</taxon>
        <taxon>Viridiplantae</taxon>
        <taxon>Streptophyta</taxon>
        <taxon>Embryophyta</taxon>
        <taxon>Tracheophyta</taxon>
        <taxon>Spermatophyta</taxon>
        <taxon>Magnoliopsida</taxon>
        <taxon>eudicotyledons</taxon>
        <taxon>Gunneridae</taxon>
        <taxon>Pentapetalae</taxon>
        <taxon>rosids</taxon>
        <taxon>fabids</taxon>
        <taxon>Fagales</taxon>
        <taxon>Fagaceae</taxon>
        <taxon>Quercus</taxon>
    </lineage>
</organism>
<dbReference type="EMBL" id="JAXUIC010000004">
    <property type="protein sequence ID" value="KAK4594435.1"/>
    <property type="molecule type" value="Genomic_DNA"/>
</dbReference>
<evidence type="ECO:0000256" key="5">
    <source>
        <dbReference type="ARBA" id="ARBA00023163"/>
    </source>
</evidence>
<feature type="compositionally biased region" description="Polar residues" evidence="8">
    <location>
        <begin position="976"/>
        <end position="987"/>
    </location>
</feature>
<dbReference type="GO" id="GO:0000785">
    <property type="term" value="C:chromatin"/>
    <property type="evidence" value="ECO:0007669"/>
    <property type="project" value="TreeGrafter"/>
</dbReference>
<evidence type="ECO:0000256" key="2">
    <source>
        <dbReference type="ARBA" id="ARBA00006801"/>
    </source>
</evidence>
<keyword evidence="7" id="KW-0862">Zinc</keyword>
<proteinExistence type="inferred from homology"/>
<evidence type="ECO:0000313" key="11">
    <source>
        <dbReference type="EMBL" id="KAK4594435.1"/>
    </source>
</evidence>
<feature type="compositionally biased region" description="Basic and acidic residues" evidence="8">
    <location>
        <begin position="26"/>
        <end position="39"/>
    </location>
</feature>
<keyword evidence="6" id="KW-0539">Nucleus</keyword>
<dbReference type="PANTHER" id="PTHR12549">
    <property type="entry name" value="JMJC DOMAIN-CONTAINING HISTONE DEMETHYLATION PROTEIN"/>
    <property type="match status" value="1"/>
</dbReference>
<dbReference type="GO" id="GO:0003712">
    <property type="term" value="F:transcription coregulator activity"/>
    <property type="evidence" value="ECO:0007669"/>
    <property type="project" value="TreeGrafter"/>
</dbReference>
<feature type="region of interest" description="Disordered" evidence="8">
    <location>
        <begin position="256"/>
        <end position="308"/>
    </location>
</feature>
<dbReference type="Pfam" id="PF10497">
    <property type="entry name" value="zf-4CXXC_R1"/>
    <property type="match status" value="1"/>
</dbReference>
<dbReference type="GO" id="GO:0008270">
    <property type="term" value="F:zinc ion binding"/>
    <property type="evidence" value="ECO:0007669"/>
    <property type="project" value="UniProtKB-KW"/>
</dbReference>
<evidence type="ECO:0000256" key="8">
    <source>
        <dbReference type="SAM" id="MobiDB-lite"/>
    </source>
</evidence>
<dbReference type="SUPFAM" id="SSF51197">
    <property type="entry name" value="Clavaminate synthase-like"/>
    <property type="match status" value="1"/>
</dbReference>
<keyword evidence="7" id="KW-0863">Zinc-finger</keyword>
<evidence type="ECO:0000256" key="7">
    <source>
        <dbReference type="PROSITE-ProRule" id="PRU00175"/>
    </source>
</evidence>
<feature type="compositionally biased region" description="Basic and acidic residues" evidence="8">
    <location>
        <begin position="7"/>
        <end position="18"/>
    </location>
</feature>
<feature type="domain" description="RING-type" evidence="9">
    <location>
        <begin position="356"/>
        <end position="403"/>
    </location>
</feature>
<evidence type="ECO:0000259" key="9">
    <source>
        <dbReference type="PROSITE" id="PS50089"/>
    </source>
</evidence>
<feature type="compositionally biased region" description="Basic residues" evidence="8">
    <location>
        <begin position="265"/>
        <end position="278"/>
    </location>
</feature>
<evidence type="ECO:0000256" key="3">
    <source>
        <dbReference type="ARBA" id="ARBA00022723"/>
    </source>
</evidence>
<dbReference type="InterPro" id="IPR018866">
    <property type="entry name" value="Znf-4CXXC_R1"/>
</dbReference>
<feature type="compositionally biased region" description="Basic and acidic residues" evidence="8">
    <location>
        <begin position="281"/>
        <end position="294"/>
    </location>
</feature>
<feature type="compositionally biased region" description="Basic and acidic residues" evidence="8">
    <location>
        <begin position="121"/>
        <end position="134"/>
    </location>
</feature>
<dbReference type="PROSITE" id="PS51184">
    <property type="entry name" value="JMJC"/>
    <property type="match status" value="1"/>
</dbReference>
<feature type="region of interest" description="Disordered" evidence="8">
    <location>
        <begin position="969"/>
        <end position="989"/>
    </location>
</feature>
<comment type="caution">
    <text evidence="11">The sequence shown here is derived from an EMBL/GenBank/DDBJ whole genome shotgun (WGS) entry which is preliminary data.</text>
</comment>
<feature type="region of interest" description="Disordered" evidence="8">
    <location>
        <begin position="1"/>
        <end position="225"/>
    </location>
</feature>
<dbReference type="GO" id="GO:0031490">
    <property type="term" value="F:chromatin DNA binding"/>
    <property type="evidence" value="ECO:0007669"/>
    <property type="project" value="TreeGrafter"/>
</dbReference>
<sequence>MARGRKRVAENEKGVEPVKKKRGRARKVDDQKEEERVENHGVLADDDDEQNNKKGNDGDDDVSDVKEGEKKEGGETVVNVKRRRGRKPKVVVEEEVLEKGSHSVLADRQKESNGGVSDGAGEERKGEEEVAVAEKRRRGRKPKKVEENGKPDSAEEKENHPVLADQQKEGNEDEKKEEVVNAKRRRGRKPKVVEEGKEEVLRNHEEHKEQNGGVLNEGGEEEKKDEVLNGFVEEEEEIEGVKSRLRNGGIKKISYAVDNDDSPVKSKRGRKKKKKRMNANKIEKTAEENDGLEKPKRKRGAKKDLAEEGEKGIAEYAERSAGYSLREKRTQNHNSETVEKINKHDPKWIEEVSLMCHQCQRNDKGRVVRCKKCKRKRYCKPCLDNWYPNIEEDYIAEACPVCRGNCNCKACLRLDVPVKNLKNLELDISEDEEFEHYKYMLQVLLPFLQQINEEQMVEKNLEAKRQGLLLPDLKIEKADCPVDERVYCDICRTSIFDFHRSCPRCSFDLCLTCCREIRDGHLQGGEEEVVIEYIDRGFDYLHGGEGEKVKLPTETSSMDDIKSKSEWKANDDSTIPCPPEDMGGCGLGILELKCMFSDSSTEKKKKLKKKPVFSEIPVSELVRKAEEIAKTYNLMDVAAARSQFCPCFNSVGEVDLSNNKLRKAASREGSHDNYLYCLGAQDIQHEDLKHFQWHWSRAEPVIVSDVLESASGLSWEPFVMWRAVRQLKHLKHDRLLEVKAIDCLDCCETDVNIHEFFTGYTEGRYDRYLWPVILKLKDWPPSTLFEERLPRHGAEFICCLPFKEYTHPRKGVLNIAVRLPDESLKPDMGPKTYIAYGAAQELGRGDSVTKLHCDMSDAVNILTHTAEVPLKKESLESIEKLKKRHFEQDQWELFGDFQAVDEKVETNVSVVGSCKVTGDDKNISGGSEDQNTGIAVERADPIVERNGDCGESWLNGKDFSSGLELERNEEAKVDQENSGGSDTTISGNKLDRLEASQGGAIWDIFRRQDVPKLQEYLNKHFREFRHIHCCPLQQVVHPIHDQTFYLTLEHKRKLKEEYGIEPWTFVQNLGDAVFIPAGCPHQSCIKVALDFVSPENVGECIRLTDEFHTLPQNHRAKEDKLEVKKMTIYAMRHVVGCLEQKLRPETTSVSVSKDSK</sequence>
<feature type="compositionally biased region" description="Basic and acidic residues" evidence="8">
    <location>
        <begin position="191"/>
        <end position="210"/>
    </location>
</feature>
<dbReference type="GO" id="GO:0006357">
    <property type="term" value="P:regulation of transcription by RNA polymerase II"/>
    <property type="evidence" value="ECO:0007669"/>
    <property type="project" value="TreeGrafter"/>
</dbReference>
<dbReference type="SMART" id="SM00558">
    <property type="entry name" value="JmjC"/>
    <property type="match status" value="1"/>
</dbReference>
<dbReference type="PANTHER" id="PTHR12549:SF11">
    <property type="entry name" value="LYSINE-SPECIFIC DEMETHYLASE JMJ25"/>
    <property type="match status" value="1"/>
</dbReference>
<dbReference type="InterPro" id="IPR003347">
    <property type="entry name" value="JmjC_dom"/>
</dbReference>
<feature type="compositionally biased region" description="Basic and acidic residues" evidence="8">
    <location>
        <begin position="97"/>
        <end position="111"/>
    </location>
</feature>
<accession>A0AAN7FIS3</accession>
<feature type="compositionally biased region" description="Basic residues" evidence="8">
    <location>
        <begin position="80"/>
        <end position="89"/>
    </location>
</feature>
<keyword evidence="4" id="KW-0805">Transcription regulation</keyword>
<evidence type="ECO:0000259" key="10">
    <source>
        <dbReference type="PROSITE" id="PS51184"/>
    </source>
</evidence>
<evidence type="ECO:0000313" key="12">
    <source>
        <dbReference type="Proteomes" id="UP001324115"/>
    </source>
</evidence>
<keyword evidence="12" id="KW-1185">Reference proteome</keyword>
<comment type="similarity">
    <text evidence="2">Belongs to the JARID1 histone demethylase family.</text>
</comment>
<name>A0AAN7FIS3_QUERU</name>
<evidence type="ECO:0000256" key="4">
    <source>
        <dbReference type="ARBA" id="ARBA00023015"/>
    </source>
</evidence>
<dbReference type="Pfam" id="PF02373">
    <property type="entry name" value="JmjC"/>
    <property type="match status" value="1"/>
</dbReference>
<gene>
    <name evidence="11" type="ORF">RGQ29_018210</name>
</gene>